<keyword evidence="1" id="KW-0732">Signal</keyword>
<accession>A0A1H3SAV9</accession>
<protein>
    <submittedName>
        <fullName evidence="3">PEGA domain-containing protein</fullName>
    </submittedName>
</protein>
<dbReference type="GeneID" id="94692234"/>
<evidence type="ECO:0000313" key="4">
    <source>
        <dbReference type="Proteomes" id="UP000183417"/>
    </source>
</evidence>
<gene>
    <name evidence="3" type="ORF">SAMN05421547_11941</name>
</gene>
<dbReference type="InterPro" id="IPR011990">
    <property type="entry name" value="TPR-like_helical_dom_sf"/>
</dbReference>
<sequence>MARLMNHRWRWMLCTAVLGLPCLAHSQAACEEAAPAQTGSAGRPQLAQGIALFEARDLAQAERALQAALFGGLADPMERASAHKYLAYTYCTHKEWARCEAAFDAAFAAHPGFALQTYETTGTPWRDAYSRAQERWTQRCPAAQRLRVATAAPTAGGFALNSRVITSITALTSGSAPVRSAALAARPETPRTDHNLRLRVSPWANVLINGKPSGVTPPVVLLKLAPGSHTVELRNPGFESYRQVIRITDGQSVTLSHDFDAR</sequence>
<proteinExistence type="predicted"/>
<dbReference type="Proteomes" id="UP000183417">
    <property type="component" value="Unassembled WGS sequence"/>
</dbReference>
<evidence type="ECO:0000313" key="3">
    <source>
        <dbReference type="EMBL" id="SDZ35112.1"/>
    </source>
</evidence>
<organism evidence="3 4">
    <name type="scientific">Delftia lacustris</name>
    <dbReference type="NCBI Taxonomy" id="558537"/>
    <lineage>
        <taxon>Bacteria</taxon>
        <taxon>Pseudomonadati</taxon>
        <taxon>Pseudomonadota</taxon>
        <taxon>Betaproteobacteria</taxon>
        <taxon>Burkholderiales</taxon>
        <taxon>Comamonadaceae</taxon>
        <taxon>Delftia</taxon>
    </lineage>
</organism>
<dbReference type="EMBL" id="FNPE01000019">
    <property type="protein sequence ID" value="SDZ35112.1"/>
    <property type="molecule type" value="Genomic_DNA"/>
</dbReference>
<dbReference type="Gene3D" id="1.25.40.10">
    <property type="entry name" value="Tetratricopeptide repeat domain"/>
    <property type="match status" value="1"/>
</dbReference>
<feature type="chain" id="PRO_5010357320" evidence="1">
    <location>
        <begin position="29"/>
        <end position="262"/>
    </location>
</feature>
<evidence type="ECO:0000256" key="1">
    <source>
        <dbReference type="SAM" id="SignalP"/>
    </source>
</evidence>
<reference evidence="3 4" key="1">
    <citation type="submission" date="2016-10" db="EMBL/GenBank/DDBJ databases">
        <authorList>
            <person name="de Groot N.N."/>
        </authorList>
    </citation>
    <scope>NUCLEOTIDE SEQUENCE [LARGE SCALE GENOMIC DNA]</scope>
    <source>
        <strain evidence="3 4">LMG 24775</strain>
    </source>
</reference>
<dbReference type="RefSeq" id="WP_074923199.1">
    <property type="nucleotide sequence ID" value="NZ_CP141274.1"/>
</dbReference>
<name>A0A1H3SAV9_9BURK</name>
<dbReference type="AlphaFoldDB" id="A0A1H3SAV9"/>
<dbReference type="Pfam" id="PF08308">
    <property type="entry name" value="PEGA"/>
    <property type="match status" value="1"/>
</dbReference>
<dbReference type="InterPro" id="IPR013229">
    <property type="entry name" value="PEGA"/>
</dbReference>
<feature type="domain" description="PEGA" evidence="2">
    <location>
        <begin position="204"/>
        <end position="258"/>
    </location>
</feature>
<evidence type="ECO:0000259" key="2">
    <source>
        <dbReference type="Pfam" id="PF08308"/>
    </source>
</evidence>
<feature type="signal peptide" evidence="1">
    <location>
        <begin position="1"/>
        <end position="28"/>
    </location>
</feature>